<evidence type="ECO:0000256" key="2">
    <source>
        <dbReference type="SAM" id="MobiDB-lite"/>
    </source>
</evidence>
<evidence type="ECO:0000313" key="4">
    <source>
        <dbReference type="Proteomes" id="UP000183315"/>
    </source>
</evidence>
<accession>A0A1H6TSP6</accession>
<name>A0A1H6TSP6_9MICO</name>
<feature type="region of interest" description="Disordered" evidence="2">
    <location>
        <begin position="1"/>
        <end position="24"/>
    </location>
</feature>
<dbReference type="OrthoDB" id="5188619at2"/>
<keyword evidence="1" id="KW-0175">Coiled coil</keyword>
<organism evidence="3 4">
    <name type="scientific">Demequina mangrovi</name>
    <dbReference type="NCBI Taxonomy" id="1043493"/>
    <lineage>
        <taxon>Bacteria</taxon>
        <taxon>Bacillati</taxon>
        <taxon>Actinomycetota</taxon>
        <taxon>Actinomycetes</taxon>
        <taxon>Micrococcales</taxon>
        <taxon>Demequinaceae</taxon>
        <taxon>Demequina</taxon>
    </lineage>
</organism>
<dbReference type="AlphaFoldDB" id="A0A1H6TSP6"/>
<gene>
    <name evidence="3" type="ORF">SAMN05421637_0128</name>
</gene>
<proteinExistence type="predicted"/>
<protein>
    <submittedName>
        <fullName evidence="3">Uncharacterized protein</fullName>
    </submittedName>
</protein>
<feature type="coiled-coil region" evidence="1">
    <location>
        <begin position="56"/>
        <end position="101"/>
    </location>
</feature>
<reference evidence="4" key="1">
    <citation type="submission" date="2016-10" db="EMBL/GenBank/DDBJ databases">
        <authorList>
            <person name="Varghese N."/>
        </authorList>
    </citation>
    <scope>NUCLEOTIDE SEQUENCE [LARGE SCALE GENOMIC DNA]</scope>
    <source>
        <strain evidence="4">DSM 24868</strain>
    </source>
</reference>
<feature type="region of interest" description="Disordered" evidence="2">
    <location>
        <begin position="294"/>
        <end position="340"/>
    </location>
</feature>
<sequence>MNTEEAAPQDPDTKRGCRPDPPECGCSPSTAIDERKCRDAGLSAQLEYSSAHAEDLAAAKGQYDEARKQYREKRREAVLKVQDMKHQVKHLIERIKCLIEQDRVIRLLDEAYDDVSEQLDCCEGCGECCAEEREFDTDPPKETDKGDRKLAHRIERYESWIDEAKECFATLAGEPDALEARVAEVKQELDGILAALADDAAKVDLKRQYVQARVTHRKLCRIWNGFDDTAAYVDCLCTALTTWSAGVDAVAVLKGEAAVRECTRQSDEDWCAALTGGPVDEILGMYDHKCGSNSPCGPDQPGKPDDEHSDDCGCGKHKDDHEHEYDDDAAEPPVAQSSGA</sequence>
<keyword evidence="4" id="KW-1185">Reference proteome</keyword>
<dbReference type="eggNOG" id="ENOG5033VY9">
    <property type="taxonomic scope" value="Bacteria"/>
</dbReference>
<dbReference type="EMBL" id="FNZI01000001">
    <property type="protein sequence ID" value="SEI83093.1"/>
    <property type="molecule type" value="Genomic_DNA"/>
</dbReference>
<dbReference type="Proteomes" id="UP000183315">
    <property type="component" value="Unassembled WGS sequence"/>
</dbReference>
<evidence type="ECO:0000313" key="3">
    <source>
        <dbReference type="EMBL" id="SEI83093.1"/>
    </source>
</evidence>
<dbReference type="STRING" id="1043493.SAMN05421637_0128"/>
<feature type="compositionally biased region" description="Basic and acidic residues" evidence="2">
    <location>
        <begin position="302"/>
        <end position="324"/>
    </location>
</feature>
<dbReference type="RefSeq" id="WP_042212249.1">
    <property type="nucleotide sequence ID" value="NZ_BBLU01000001.1"/>
</dbReference>
<evidence type="ECO:0000256" key="1">
    <source>
        <dbReference type="SAM" id="Coils"/>
    </source>
</evidence>
<feature type="compositionally biased region" description="Basic and acidic residues" evidence="2">
    <location>
        <begin position="11"/>
        <end position="21"/>
    </location>
</feature>